<sequence length="157" mass="17016">MDLYIIRHGIAADLAPSDRERPLTPPGKEQMRQMAAWLAKQGTIPQKIISSPLVRAVQTAEILRDGVGLDAEDMLISNIMAPGADPQKLCELLQETPAQSVAIVGHAPDVQVYTSFFAGGGWLSFGRANIASLEIHGSPCAEHGLLRWFVSPRMLGF</sequence>
<organism evidence="2 3">
    <name type="scientific">Symmachiella dynata</name>
    <dbReference type="NCBI Taxonomy" id="2527995"/>
    <lineage>
        <taxon>Bacteria</taxon>
        <taxon>Pseudomonadati</taxon>
        <taxon>Planctomycetota</taxon>
        <taxon>Planctomycetia</taxon>
        <taxon>Planctomycetales</taxon>
        <taxon>Planctomycetaceae</taxon>
        <taxon>Symmachiella</taxon>
    </lineage>
</organism>
<keyword evidence="1 2" id="KW-0378">Hydrolase</keyword>
<dbReference type="InterPro" id="IPR004449">
    <property type="entry name" value="SixA"/>
</dbReference>
<dbReference type="InterPro" id="IPR029033">
    <property type="entry name" value="His_PPase_superfam"/>
</dbReference>
<name>A0A517ZMJ6_9PLAN</name>
<dbReference type="OrthoDB" id="280692at2"/>
<dbReference type="SUPFAM" id="SSF53254">
    <property type="entry name" value="Phosphoglycerate mutase-like"/>
    <property type="match status" value="1"/>
</dbReference>
<dbReference type="Proteomes" id="UP000319383">
    <property type="component" value="Chromosome"/>
</dbReference>
<dbReference type="CDD" id="cd07067">
    <property type="entry name" value="HP_PGM_like"/>
    <property type="match status" value="1"/>
</dbReference>
<dbReference type="PANTHER" id="PTHR20935">
    <property type="entry name" value="PHOSPHOGLYCERATE MUTASE-RELATED"/>
    <property type="match status" value="1"/>
</dbReference>
<accession>A0A517ZMJ6</accession>
<dbReference type="EMBL" id="CP036276">
    <property type="protein sequence ID" value="QDU43645.1"/>
    <property type="molecule type" value="Genomic_DNA"/>
</dbReference>
<dbReference type="InterPro" id="IPR051021">
    <property type="entry name" value="Mito_Ser/Thr_phosphatase"/>
</dbReference>
<dbReference type="NCBIfam" id="TIGR00249">
    <property type="entry name" value="sixA"/>
    <property type="match status" value="1"/>
</dbReference>
<dbReference type="InterPro" id="IPR013078">
    <property type="entry name" value="His_Pase_superF_clade-1"/>
</dbReference>
<dbReference type="EC" id="3.1.3.-" evidence="2"/>
<evidence type="ECO:0000313" key="2">
    <source>
        <dbReference type="EMBL" id="QDU43645.1"/>
    </source>
</evidence>
<dbReference type="GO" id="GO:0101006">
    <property type="term" value="F:protein histidine phosphatase activity"/>
    <property type="evidence" value="ECO:0007669"/>
    <property type="project" value="InterPro"/>
</dbReference>
<evidence type="ECO:0000256" key="1">
    <source>
        <dbReference type="ARBA" id="ARBA00022801"/>
    </source>
</evidence>
<gene>
    <name evidence="2" type="primary">sixA</name>
    <name evidence="2" type="ORF">Mal52_21210</name>
</gene>
<proteinExistence type="predicted"/>
<evidence type="ECO:0000313" key="3">
    <source>
        <dbReference type="Proteomes" id="UP000319383"/>
    </source>
</evidence>
<dbReference type="SMART" id="SM00855">
    <property type="entry name" value="PGAM"/>
    <property type="match status" value="1"/>
</dbReference>
<dbReference type="KEGG" id="sdyn:Mal52_21210"/>
<reference evidence="2 3" key="1">
    <citation type="submission" date="2019-02" db="EMBL/GenBank/DDBJ databases">
        <title>Deep-cultivation of Planctomycetes and their phenomic and genomic characterization uncovers novel biology.</title>
        <authorList>
            <person name="Wiegand S."/>
            <person name="Jogler M."/>
            <person name="Boedeker C."/>
            <person name="Pinto D."/>
            <person name="Vollmers J."/>
            <person name="Rivas-Marin E."/>
            <person name="Kohn T."/>
            <person name="Peeters S.H."/>
            <person name="Heuer A."/>
            <person name="Rast P."/>
            <person name="Oberbeckmann S."/>
            <person name="Bunk B."/>
            <person name="Jeske O."/>
            <person name="Meyerdierks A."/>
            <person name="Storesund J.E."/>
            <person name="Kallscheuer N."/>
            <person name="Luecker S."/>
            <person name="Lage O.M."/>
            <person name="Pohl T."/>
            <person name="Merkel B.J."/>
            <person name="Hornburger P."/>
            <person name="Mueller R.-W."/>
            <person name="Bruemmer F."/>
            <person name="Labrenz M."/>
            <person name="Spormann A.M."/>
            <person name="Op den Camp H."/>
            <person name="Overmann J."/>
            <person name="Amann R."/>
            <person name="Jetten M.S.M."/>
            <person name="Mascher T."/>
            <person name="Medema M.H."/>
            <person name="Devos D.P."/>
            <person name="Kaster A.-K."/>
            <person name="Ovreas L."/>
            <person name="Rohde M."/>
            <person name="Galperin M.Y."/>
            <person name="Jogler C."/>
        </authorList>
    </citation>
    <scope>NUCLEOTIDE SEQUENCE [LARGE SCALE GENOMIC DNA]</scope>
    <source>
        <strain evidence="2 3">Mal52</strain>
    </source>
</reference>
<dbReference type="RefSeq" id="WP_145375846.1">
    <property type="nucleotide sequence ID" value="NZ_CP036270.1"/>
</dbReference>
<dbReference type="GO" id="GO:0005737">
    <property type="term" value="C:cytoplasm"/>
    <property type="evidence" value="ECO:0007669"/>
    <property type="project" value="InterPro"/>
</dbReference>
<protein>
    <submittedName>
        <fullName evidence="2">Phosphohistidine phosphatase SixA</fullName>
        <ecNumber evidence="2">3.1.3.-</ecNumber>
    </submittedName>
</protein>
<keyword evidence="3" id="KW-1185">Reference proteome</keyword>
<dbReference type="AlphaFoldDB" id="A0A517ZMJ6"/>
<dbReference type="Pfam" id="PF00300">
    <property type="entry name" value="His_Phos_1"/>
    <property type="match status" value="1"/>
</dbReference>
<dbReference type="Gene3D" id="3.40.50.1240">
    <property type="entry name" value="Phosphoglycerate mutase-like"/>
    <property type="match status" value="1"/>
</dbReference>